<dbReference type="SFLD" id="SFLDS00005">
    <property type="entry name" value="Isoprenoid_Synthase_Type_I"/>
    <property type="match status" value="1"/>
</dbReference>
<protein>
    <submittedName>
        <fullName evidence="2">All-trans-phytoene synthase/15-cis-phytoene synthase</fullName>
        <ecNumber evidence="2">2.5.1.32</ecNumber>
    </submittedName>
</protein>
<evidence type="ECO:0000313" key="2">
    <source>
        <dbReference type="EMBL" id="QDU90614.1"/>
    </source>
</evidence>
<dbReference type="EC" id="2.5.1.32" evidence="2"/>
<dbReference type="RefSeq" id="WP_197527010.1">
    <property type="nucleotide sequence ID" value="NZ_CP036291.1"/>
</dbReference>
<dbReference type="InterPro" id="IPR002060">
    <property type="entry name" value="Squ/phyt_synthse"/>
</dbReference>
<dbReference type="PROSITE" id="PS01044">
    <property type="entry name" value="SQUALEN_PHYTOEN_SYN_1"/>
    <property type="match status" value="1"/>
</dbReference>
<dbReference type="InterPro" id="IPR019845">
    <property type="entry name" value="Squalene/phytoene_synthase_CS"/>
</dbReference>
<dbReference type="KEGG" id="pnd:Pla175_40230"/>
<dbReference type="SUPFAM" id="SSF48576">
    <property type="entry name" value="Terpenoid synthases"/>
    <property type="match status" value="1"/>
</dbReference>
<dbReference type="GO" id="GO:0051996">
    <property type="term" value="F:squalene synthase [NAD(P)H] activity"/>
    <property type="evidence" value="ECO:0007669"/>
    <property type="project" value="InterPro"/>
</dbReference>
<dbReference type="InterPro" id="IPR044844">
    <property type="entry name" value="Trans_IPPS_euk-type"/>
</dbReference>
<dbReference type="EMBL" id="CP036291">
    <property type="protein sequence ID" value="QDU90614.1"/>
    <property type="molecule type" value="Genomic_DNA"/>
</dbReference>
<dbReference type="GO" id="GO:0045338">
    <property type="term" value="P:farnesyl diphosphate metabolic process"/>
    <property type="evidence" value="ECO:0007669"/>
    <property type="project" value="InterPro"/>
</dbReference>
<dbReference type="Gene3D" id="1.10.600.10">
    <property type="entry name" value="Farnesyl Diphosphate Synthase"/>
    <property type="match status" value="1"/>
</dbReference>
<organism evidence="2 3">
    <name type="scientific">Pirellulimonas nuda</name>
    <dbReference type="NCBI Taxonomy" id="2528009"/>
    <lineage>
        <taxon>Bacteria</taxon>
        <taxon>Pseudomonadati</taxon>
        <taxon>Planctomycetota</taxon>
        <taxon>Planctomycetia</taxon>
        <taxon>Pirellulales</taxon>
        <taxon>Lacipirellulaceae</taxon>
        <taxon>Pirellulimonas</taxon>
    </lineage>
</organism>
<dbReference type="PANTHER" id="PTHR11626:SF2">
    <property type="entry name" value="SQUALENE SYNTHASE"/>
    <property type="match status" value="1"/>
</dbReference>
<dbReference type="Pfam" id="PF00494">
    <property type="entry name" value="SQS_PSY"/>
    <property type="match status" value="1"/>
</dbReference>
<dbReference type="AlphaFoldDB" id="A0A518DGL4"/>
<keyword evidence="1 2" id="KW-0808">Transferase</keyword>
<reference evidence="2 3" key="1">
    <citation type="submission" date="2019-02" db="EMBL/GenBank/DDBJ databases">
        <title>Deep-cultivation of Planctomycetes and their phenomic and genomic characterization uncovers novel biology.</title>
        <authorList>
            <person name="Wiegand S."/>
            <person name="Jogler M."/>
            <person name="Boedeker C."/>
            <person name="Pinto D."/>
            <person name="Vollmers J."/>
            <person name="Rivas-Marin E."/>
            <person name="Kohn T."/>
            <person name="Peeters S.H."/>
            <person name="Heuer A."/>
            <person name="Rast P."/>
            <person name="Oberbeckmann S."/>
            <person name="Bunk B."/>
            <person name="Jeske O."/>
            <person name="Meyerdierks A."/>
            <person name="Storesund J.E."/>
            <person name="Kallscheuer N."/>
            <person name="Luecker S."/>
            <person name="Lage O.M."/>
            <person name="Pohl T."/>
            <person name="Merkel B.J."/>
            <person name="Hornburger P."/>
            <person name="Mueller R.-W."/>
            <person name="Bruemmer F."/>
            <person name="Labrenz M."/>
            <person name="Spormann A.M."/>
            <person name="Op den Camp H."/>
            <person name="Overmann J."/>
            <person name="Amann R."/>
            <person name="Jetten M.S.M."/>
            <person name="Mascher T."/>
            <person name="Medema M.H."/>
            <person name="Devos D.P."/>
            <person name="Kaster A.-K."/>
            <person name="Ovreas L."/>
            <person name="Rohde M."/>
            <person name="Galperin M.Y."/>
            <person name="Jogler C."/>
        </authorList>
    </citation>
    <scope>NUCLEOTIDE SEQUENCE [LARGE SCALE GENOMIC DNA]</scope>
    <source>
        <strain evidence="2 3">Pla175</strain>
    </source>
</reference>
<dbReference type="SFLD" id="SFLDG01018">
    <property type="entry name" value="Squalene/Phytoene_Synthase_Lik"/>
    <property type="match status" value="1"/>
</dbReference>
<accession>A0A518DGL4</accession>
<dbReference type="PANTHER" id="PTHR11626">
    <property type="entry name" value="FARNESYL-DIPHOSPHATE FARNESYLTRANSFERASE"/>
    <property type="match status" value="1"/>
</dbReference>
<dbReference type="Proteomes" id="UP000317429">
    <property type="component" value="Chromosome"/>
</dbReference>
<dbReference type="InterPro" id="IPR008949">
    <property type="entry name" value="Isoprenoid_synthase_dom_sf"/>
</dbReference>
<evidence type="ECO:0000313" key="3">
    <source>
        <dbReference type="Proteomes" id="UP000317429"/>
    </source>
</evidence>
<sequence length="302" mass="32244">MASLEHLLETTSRTFALAIPLLPEPLRREVTLGYLVFRIADTLEDAECLNRDQRIAGLEELQALLRDPSPADAERFARHWTALHPTTNPDYAGLLRQTGDVLGAVAQLEPAPREIIRRHARRSAAGMAATLRAAQPSGGFALRDIGQLKEYCYFVAGIVGEMLTELFCLRLAPSPARDALTGCAAAFGEGLQLVNILKDADCDADQGRRYLPVGVPMAALFALARRDLASARRYVDLLADADAPSGCIAFARLPMELALAALDRLETAGPGAKLSRQQVADILAGVTGALAPQVAAPQDAGG</sequence>
<evidence type="ECO:0000256" key="1">
    <source>
        <dbReference type="ARBA" id="ARBA00022679"/>
    </source>
</evidence>
<name>A0A518DGL4_9BACT</name>
<gene>
    <name evidence="2" type="primary">crtB</name>
    <name evidence="2" type="ORF">Pla175_40230</name>
</gene>
<proteinExistence type="predicted"/>
<keyword evidence="3" id="KW-1185">Reference proteome</keyword>